<dbReference type="RefSeq" id="WP_076658566.1">
    <property type="nucleotide sequence ID" value="NZ_FTPR01000001.1"/>
</dbReference>
<keyword evidence="4" id="KW-0443">Lipid metabolism</keyword>
<accession>A0A1R3WPW4</accession>
<dbReference type="InterPro" id="IPR016181">
    <property type="entry name" value="Acyl_CoA_acyltransferase"/>
</dbReference>
<keyword evidence="3 11" id="KW-0808">Transferase</keyword>
<evidence type="ECO:0000256" key="1">
    <source>
        <dbReference type="ARBA" id="ARBA00005189"/>
    </source>
</evidence>
<dbReference type="OrthoDB" id="9787072at2"/>
<dbReference type="PANTHER" id="PTHR37323:SF1">
    <property type="entry name" value="L-ORNITHINE N(ALPHA)-ACYLTRANSFERASE"/>
    <property type="match status" value="1"/>
</dbReference>
<dbReference type="AlphaFoldDB" id="A0A1R3WPW4"/>
<dbReference type="EMBL" id="FTPR01000001">
    <property type="protein sequence ID" value="SIT79526.1"/>
    <property type="molecule type" value="Genomic_DNA"/>
</dbReference>
<evidence type="ECO:0000256" key="8">
    <source>
        <dbReference type="ARBA" id="ARBA00039866"/>
    </source>
</evidence>
<evidence type="ECO:0000256" key="6">
    <source>
        <dbReference type="ARBA" id="ARBA00038095"/>
    </source>
</evidence>
<evidence type="ECO:0000256" key="3">
    <source>
        <dbReference type="ARBA" id="ARBA00022679"/>
    </source>
</evidence>
<evidence type="ECO:0000256" key="10">
    <source>
        <dbReference type="ARBA" id="ARBA00047785"/>
    </source>
</evidence>
<dbReference type="InterPro" id="IPR052351">
    <property type="entry name" value="Ornithine_N-alpha-AT"/>
</dbReference>
<gene>
    <name evidence="11" type="ORF">SAMN05421665_0957</name>
</gene>
<dbReference type="Gene3D" id="3.40.630.30">
    <property type="match status" value="1"/>
</dbReference>
<comment type="function">
    <text evidence="9">Catalyzes the first step in the biosynthesis of ornithine lipids, which are phosphorus-free membrane lipids. Catalyzes the 3-hydroxyacyl-acyl carrier protein-dependent acylation of ornithine to form lyso-ornithine lipid (LOL).</text>
</comment>
<dbReference type="GO" id="GO:0006629">
    <property type="term" value="P:lipid metabolic process"/>
    <property type="evidence" value="ECO:0007669"/>
    <property type="project" value="UniProtKB-KW"/>
</dbReference>
<dbReference type="EC" id="2.3.2.30" evidence="7"/>
<evidence type="ECO:0000313" key="12">
    <source>
        <dbReference type="Proteomes" id="UP000186997"/>
    </source>
</evidence>
<comment type="similarity">
    <text evidence="6">Belongs to the acetyltransferase family. OlsB subfamily.</text>
</comment>
<dbReference type="PANTHER" id="PTHR37323">
    <property type="entry name" value="GCN5-RELATED N-ACETYLTRANSFERASE"/>
    <property type="match status" value="1"/>
</dbReference>
<protein>
    <recommendedName>
        <fullName evidence="8">L-ornithine N(alpha)-acyltransferase</fullName>
        <ecNumber evidence="7">2.3.2.30</ecNumber>
    </recommendedName>
</protein>
<dbReference type="STRING" id="287098.SAMN05421665_0957"/>
<sequence>MTISFQDGRYAARLARTDDDLVACHRLRHQCFFGGKGQDRDAYDAICAHVMVEDQAGRLVATARLLEIASGAEIGKCYAAGYYDLSGLATCAAPMIEVGRFCIAADARDADVLRVAWGALTGLVDARGIAVLFGCTSFAGTDPAPYGRAFQRLAARHLGPETLRPGPKAAEVVRFADIPCHGTVPMPPLLRTYLAMGGWVCDHAVIDRHMQTLHVFTCLEVASVPPARAAALRALAQTASLP</sequence>
<comment type="catalytic activity">
    <reaction evidence="10">
        <text>a (3R)-hydroxyacyl-[ACP] + L-ornithine = a lyso-ornithine lipid + holo-[ACP] + H(+)</text>
        <dbReference type="Rhea" id="RHEA:20633"/>
        <dbReference type="Rhea" id="RHEA-COMP:9685"/>
        <dbReference type="Rhea" id="RHEA-COMP:9945"/>
        <dbReference type="ChEBI" id="CHEBI:15378"/>
        <dbReference type="ChEBI" id="CHEBI:46911"/>
        <dbReference type="ChEBI" id="CHEBI:64479"/>
        <dbReference type="ChEBI" id="CHEBI:78827"/>
        <dbReference type="ChEBI" id="CHEBI:138482"/>
        <dbReference type="EC" id="2.3.2.30"/>
    </reaction>
    <physiologicalReaction direction="left-to-right" evidence="10">
        <dbReference type="Rhea" id="RHEA:20634"/>
    </physiologicalReaction>
</comment>
<evidence type="ECO:0000256" key="7">
    <source>
        <dbReference type="ARBA" id="ARBA00039058"/>
    </source>
</evidence>
<name>A0A1R3WPW4_9RHOB</name>
<keyword evidence="2" id="KW-0444">Lipid biosynthesis</keyword>
<organism evidence="11 12">
    <name type="scientific">Yoonia rosea</name>
    <dbReference type="NCBI Taxonomy" id="287098"/>
    <lineage>
        <taxon>Bacteria</taxon>
        <taxon>Pseudomonadati</taxon>
        <taxon>Pseudomonadota</taxon>
        <taxon>Alphaproteobacteria</taxon>
        <taxon>Rhodobacterales</taxon>
        <taxon>Paracoccaceae</taxon>
        <taxon>Yoonia</taxon>
    </lineage>
</organism>
<evidence type="ECO:0000256" key="9">
    <source>
        <dbReference type="ARBA" id="ARBA00045724"/>
    </source>
</evidence>
<evidence type="ECO:0000313" key="11">
    <source>
        <dbReference type="EMBL" id="SIT79526.1"/>
    </source>
</evidence>
<reference evidence="12" key="1">
    <citation type="submission" date="2017-01" db="EMBL/GenBank/DDBJ databases">
        <authorList>
            <person name="Varghese N."/>
            <person name="Submissions S."/>
        </authorList>
    </citation>
    <scope>NUCLEOTIDE SEQUENCE [LARGE SCALE GENOMIC DNA]</scope>
    <source>
        <strain evidence="12">DSM 29591</strain>
    </source>
</reference>
<evidence type="ECO:0000256" key="5">
    <source>
        <dbReference type="ARBA" id="ARBA00023315"/>
    </source>
</evidence>
<proteinExistence type="inferred from homology"/>
<dbReference type="GO" id="GO:0043810">
    <property type="term" value="F:ornithine-acyl [acyl carrier protein] N-acyltransferase activity"/>
    <property type="evidence" value="ECO:0007669"/>
    <property type="project" value="UniProtKB-EC"/>
</dbReference>
<keyword evidence="12" id="KW-1185">Reference proteome</keyword>
<comment type="pathway">
    <text evidence="1">Lipid metabolism.</text>
</comment>
<evidence type="ECO:0000256" key="2">
    <source>
        <dbReference type="ARBA" id="ARBA00022516"/>
    </source>
</evidence>
<evidence type="ECO:0000256" key="4">
    <source>
        <dbReference type="ARBA" id="ARBA00023098"/>
    </source>
</evidence>
<keyword evidence="5 11" id="KW-0012">Acyltransferase</keyword>
<dbReference type="Pfam" id="PF13444">
    <property type="entry name" value="Acetyltransf_5"/>
    <property type="match status" value="1"/>
</dbReference>
<dbReference type="SUPFAM" id="SSF55729">
    <property type="entry name" value="Acyl-CoA N-acyltransferases (Nat)"/>
    <property type="match status" value="1"/>
</dbReference>
<dbReference type="Proteomes" id="UP000186997">
    <property type="component" value="Unassembled WGS sequence"/>
</dbReference>